<dbReference type="EMBL" id="CAVMJV010000008">
    <property type="protein sequence ID" value="CAK5035857.1"/>
    <property type="molecule type" value="Genomic_DNA"/>
</dbReference>
<gene>
    <name evidence="1" type="ORF">MENTE1834_LOCUS8838</name>
</gene>
<accession>A0ACB0Y815</accession>
<sequence length="94" mass="11315">MEYLPYHVQFKILEQLNFSDLLSLKKTCNYFNYLIEQNKKKLAKKEFKNINIIELKKEKETNYKNIDINYGFVDFSLSGELMKKVNYKWGVFGT</sequence>
<protein>
    <submittedName>
        <fullName evidence="1">Uncharacterized protein</fullName>
    </submittedName>
</protein>
<evidence type="ECO:0000313" key="2">
    <source>
        <dbReference type="Proteomes" id="UP001497535"/>
    </source>
</evidence>
<keyword evidence="2" id="KW-1185">Reference proteome</keyword>
<proteinExistence type="predicted"/>
<reference evidence="1" key="1">
    <citation type="submission" date="2023-11" db="EMBL/GenBank/DDBJ databases">
        <authorList>
            <person name="Poullet M."/>
        </authorList>
    </citation>
    <scope>NUCLEOTIDE SEQUENCE</scope>
    <source>
        <strain evidence="1">E1834</strain>
    </source>
</reference>
<comment type="caution">
    <text evidence="1">The sequence shown here is derived from an EMBL/GenBank/DDBJ whole genome shotgun (WGS) entry which is preliminary data.</text>
</comment>
<dbReference type="Proteomes" id="UP001497535">
    <property type="component" value="Unassembled WGS sequence"/>
</dbReference>
<name>A0ACB0Y815_MELEN</name>
<evidence type="ECO:0000313" key="1">
    <source>
        <dbReference type="EMBL" id="CAK5035857.1"/>
    </source>
</evidence>
<organism evidence="1 2">
    <name type="scientific">Meloidogyne enterolobii</name>
    <name type="common">Root-knot nematode worm</name>
    <name type="synonym">Meloidogyne mayaguensis</name>
    <dbReference type="NCBI Taxonomy" id="390850"/>
    <lineage>
        <taxon>Eukaryota</taxon>
        <taxon>Metazoa</taxon>
        <taxon>Ecdysozoa</taxon>
        <taxon>Nematoda</taxon>
        <taxon>Chromadorea</taxon>
        <taxon>Rhabditida</taxon>
        <taxon>Tylenchina</taxon>
        <taxon>Tylenchomorpha</taxon>
        <taxon>Tylenchoidea</taxon>
        <taxon>Meloidogynidae</taxon>
        <taxon>Meloidogyninae</taxon>
        <taxon>Meloidogyne</taxon>
    </lineage>
</organism>